<dbReference type="GO" id="GO:0017102">
    <property type="term" value="C:methionyl glutamyl tRNA synthetase complex"/>
    <property type="evidence" value="ECO:0007669"/>
    <property type="project" value="UniProtKB-ARBA"/>
</dbReference>
<organism evidence="17 18">
    <name type="scientific">Hanseniaspora osmophila</name>
    <dbReference type="NCBI Taxonomy" id="56408"/>
    <lineage>
        <taxon>Eukaryota</taxon>
        <taxon>Fungi</taxon>
        <taxon>Dikarya</taxon>
        <taxon>Ascomycota</taxon>
        <taxon>Saccharomycotina</taxon>
        <taxon>Saccharomycetes</taxon>
        <taxon>Saccharomycodales</taxon>
        <taxon>Saccharomycodaceae</taxon>
        <taxon>Hanseniaspora</taxon>
    </lineage>
</organism>
<dbReference type="FunCoup" id="A0A1E5R2K5">
    <property type="interactions" value="844"/>
</dbReference>
<keyword evidence="6 13" id="KW-0436">Ligase</keyword>
<dbReference type="FunFam" id="1.10.1160.10:FF:000001">
    <property type="entry name" value="Glutamine--tRNA ligase"/>
    <property type="match status" value="1"/>
</dbReference>
<dbReference type="InterPro" id="IPR020061">
    <property type="entry name" value="Glu_tRNA_lig_a-bdl"/>
</dbReference>
<dbReference type="Gene3D" id="1.10.1160.10">
    <property type="entry name" value="Glutamyl-trna Synthetase, Domain 2"/>
    <property type="match status" value="1"/>
</dbReference>
<dbReference type="Pfam" id="PF03950">
    <property type="entry name" value="tRNA-synt_1c_C"/>
    <property type="match status" value="1"/>
</dbReference>
<dbReference type="FunFam" id="3.90.800.10:FF:000001">
    <property type="entry name" value="Glutamine--tRNA ligase"/>
    <property type="match status" value="1"/>
</dbReference>
<keyword evidence="18" id="KW-1185">Reference proteome</keyword>
<dbReference type="PRINTS" id="PR00987">
    <property type="entry name" value="TRNASYNTHGLU"/>
</dbReference>
<dbReference type="Pfam" id="PF20974">
    <property type="entry name" value="tRNA-synt_1c_C2"/>
    <property type="match status" value="1"/>
</dbReference>
<gene>
    <name evidence="17" type="ORF">AWRI3579_g4373</name>
</gene>
<comment type="similarity">
    <text evidence="2">Belongs to the class-I aminoacyl-tRNA synthetase family. Glutamate--tRNA ligase type 2 subfamily.</text>
</comment>
<dbReference type="STRING" id="56408.A0A1E5R2K5"/>
<dbReference type="InParanoid" id="A0A1E5R2K5"/>
<evidence type="ECO:0000256" key="1">
    <source>
        <dbReference type="ARBA" id="ARBA00004496"/>
    </source>
</evidence>
<dbReference type="InterPro" id="IPR036282">
    <property type="entry name" value="Glutathione-S-Trfase_C_sf"/>
</dbReference>
<dbReference type="NCBIfam" id="TIGR00463">
    <property type="entry name" value="gltX_arch"/>
    <property type="match status" value="1"/>
</dbReference>
<evidence type="ECO:0000259" key="16">
    <source>
        <dbReference type="Pfam" id="PF20974"/>
    </source>
</evidence>
<dbReference type="PROSITE" id="PS00178">
    <property type="entry name" value="AA_TRNA_LIGASE_I"/>
    <property type="match status" value="1"/>
</dbReference>
<dbReference type="FunFam" id="2.40.240.10:FF:000004">
    <property type="entry name" value="Glutamyl-tRNA synthetase, cytoplasmic"/>
    <property type="match status" value="1"/>
</dbReference>
<dbReference type="InterPro" id="IPR014729">
    <property type="entry name" value="Rossmann-like_a/b/a_fold"/>
</dbReference>
<dbReference type="EC" id="6.1.1.17" evidence="3"/>
<dbReference type="GO" id="GO:0004818">
    <property type="term" value="F:glutamate-tRNA ligase activity"/>
    <property type="evidence" value="ECO:0007669"/>
    <property type="project" value="UniProtKB-EC"/>
</dbReference>
<evidence type="ECO:0000259" key="15">
    <source>
        <dbReference type="Pfam" id="PF03950"/>
    </source>
</evidence>
<reference evidence="18" key="1">
    <citation type="journal article" date="2016" name="Genome Announc.">
        <title>Genome sequences of three species of Hanseniaspora isolated from spontaneous wine fermentations.</title>
        <authorList>
            <person name="Sternes P.R."/>
            <person name="Lee D."/>
            <person name="Kutyna D.R."/>
            <person name="Borneman A.R."/>
        </authorList>
    </citation>
    <scope>NUCLEOTIDE SEQUENCE [LARGE SCALE GENOMIC DNA]</scope>
    <source>
        <strain evidence="18">AWRI3579</strain>
    </source>
</reference>
<evidence type="ECO:0000256" key="3">
    <source>
        <dbReference type="ARBA" id="ARBA00012835"/>
    </source>
</evidence>
<dbReference type="PANTHER" id="PTHR43097:SF5">
    <property type="entry name" value="GLUTAMATE--TRNA LIGASE"/>
    <property type="match status" value="1"/>
</dbReference>
<dbReference type="SUPFAM" id="SSF47616">
    <property type="entry name" value="GST C-terminal domain-like"/>
    <property type="match status" value="1"/>
</dbReference>
<dbReference type="FunFam" id="3.40.50.620:FF:000070">
    <property type="entry name" value="Bifunctional glutamate/proline--tRNA ligase"/>
    <property type="match status" value="1"/>
</dbReference>
<feature type="domain" description="tRNA synthetases class I (E and Q) anti-codon binding" evidence="16">
    <location>
        <begin position="614"/>
        <end position="688"/>
    </location>
</feature>
<dbReference type="InterPro" id="IPR020056">
    <property type="entry name" value="Rbsml_bL25/Gln-tRNA_synth_N"/>
</dbReference>
<feature type="domain" description="Glutamyl/glutaminyl-tRNA synthetase class Ib catalytic" evidence="14">
    <location>
        <begin position="209"/>
        <end position="514"/>
    </location>
</feature>
<dbReference type="InterPro" id="IPR050132">
    <property type="entry name" value="Gln/Glu-tRNA_Ligase"/>
</dbReference>
<keyword evidence="7 13" id="KW-0547">Nucleotide-binding</keyword>
<evidence type="ECO:0000256" key="6">
    <source>
        <dbReference type="ARBA" id="ARBA00022598"/>
    </source>
</evidence>
<dbReference type="InterPro" id="IPR001412">
    <property type="entry name" value="aa-tRNA-synth_I_CS"/>
</dbReference>
<dbReference type="InterPro" id="IPR020058">
    <property type="entry name" value="Glu/Gln-tRNA-synth_Ib_cat-dom"/>
</dbReference>
<dbReference type="PANTHER" id="PTHR43097">
    <property type="entry name" value="GLUTAMINE-TRNA LIGASE"/>
    <property type="match status" value="1"/>
</dbReference>
<dbReference type="Pfam" id="PF00749">
    <property type="entry name" value="tRNA-synt_1c"/>
    <property type="match status" value="1"/>
</dbReference>
<evidence type="ECO:0000313" key="18">
    <source>
        <dbReference type="Proteomes" id="UP000095728"/>
    </source>
</evidence>
<dbReference type="InterPro" id="IPR049437">
    <property type="entry name" value="tRNA-synt_1c_C2"/>
</dbReference>
<keyword evidence="8 13" id="KW-0067">ATP-binding</keyword>
<protein>
    <recommendedName>
        <fullName evidence="3">glutamate--tRNA ligase</fullName>
        <ecNumber evidence="3">6.1.1.17</ecNumber>
    </recommendedName>
    <alternativeName>
        <fullName evidence="11">Glutamyl-tRNA synthetase</fullName>
    </alternativeName>
</protein>
<dbReference type="InterPro" id="IPR004526">
    <property type="entry name" value="Glu-tRNA-synth_arc/euk"/>
</dbReference>
<dbReference type="InterPro" id="IPR020059">
    <property type="entry name" value="Glu/Gln-tRNA-synth_Ib_codon-bd"/>
</dbReference>
<keyword evidence="10 13" id="KW-0030">Aminoacyl-tRNA synthetase</keyword>
<dbReference type="SUPFAM" id="SSF50715">
    <property type="entry name" value="Ribosomal protein L25-like"/>
    <property type="match status" value="1"/>
</dbReference>
<evidence type="ECO:0000256" key="5">
    <source>
        <dbReference type="ARBA" id="ARBA00022553"/>
    </source>
</evidence>
<evidence type="ECO:0000259" key="14">
    <source>
        <dbReference type="Pfam" id="PF00749"/>
    </source>
</evidence>
<dbReference type="EMBL" id="LPNM01000011">
    <property type="protein sequence ID" value="OEJ81131.1"/>
    <property type="molecule type" value="Genomic_DNA"/>
</dbReference>
<feature type="domain" description="Glutamyl/glutaminyl-tRNA synthetase class Ib anti-codon binding" evidence="15">
    <location>
        <begin position="517"/>
        <end position="600"/>
    </location>
</feature>
<dbReference type="InterPro" id="IPR000924">
    <property type="entry name" value="Glu/Gln-tRNA-synth"/>
</dbReference>
<dbReference type="GO" id="GO:1990825">
    <property type="term" value="F:sequence-specific mRNA binding"/>
    <property type="evidence" value="ECO:0007669"/>
    <property type="project" value="UniProtKB-ARBA"/>
</dbReference>
<dbReference type="GO" id="GO:0010494">
    <property type="term" value="C:cytoplasmic stress granule"/>
    <property type="evidence" value="ECO:0007669"/>
    <property type="project" value="UniProtKB-ARBA"/>
</dbReference>
<dbReference type="GO" id="GO:0005524">
    <property type="term" value="F:ATP binding"/>
    <property type="evidence" value="ECO:0007669"/>
    <property type="project" value="UniProtKB-KW"/>
</dbReference>
<keyword evidence="5" id="KW-0597">Phosphoprotein</keyword>
<evidence type="ECO:0000256" key="13">
    <source>
        <dbReference type="RuleBase" id="RU363037"/>
    </source>
</evidence>
<sequence>MSTLIISGKVPVVAYGELIAARVVNSTLNKQEITIEFNDDKKSKFQASFNGKTENVLKEIVDAYPTVFPASSFDAKWVKTANSEYVVKNFQQLNGSLEVLNSHLDLRTFVLDNCTKPSVTDIAIWGALRSNGMLGSIIKNKVFINISRWYQYLELLPDFGKAHEYLTESLKEVAKQAKAEKSKASGENAKKETHKANFGIDLPGAKKGQVVTRFPPEPSGYLHIGHAKAALLNQYFAQEFDGKLIIRFDDTNPSKEKEEYQDSIIEDLELLGIKGDVLTYSSDYFQKMYDLCIQMIKEGKAYCDDTPLEQMREERGEGIKSSRRDRTVEENLKIFTEEMKNGTEEGLKNCVRAKIDYAALNKTLRDPVIYRCNLTPHHRTGTTWKIYPTYDFCVPIVDALEGVTHALRTIEYRDRNAQYDWMLDALHLRKVYIYDFARVNFIRTLLSKRKLQWMVDENVVSNWDDPRFPTVRGVRRRGMTVEGLRNFVLSQGPSRNVINLDWSLIWSFNKKVIDPIAPRHTAIINPVKIYLEGAPETPLTEMKPKHKKNPDVGNKKVIYYNKVVIDKDDADAISEGEEITFMDWGNAIITKKNEDGSFTGKLHLEGDFKKTKLKVTWLADLPEDYVKVDLVDFDHLITKDKLEEEDNWIDFLNKDTEFHTDAIADVNVKDMKVGDIIQFERKGYYRLDALPKDGKPYVFFTIPDGKTVNRYGTKK</sequence>
<dbReference type="Gene3D" id="2.40.240.10">
    <property type="entry name" value="Ribosomal Protein L25, Chain P"/>
    <property type="match status" value="2"/>
</dbReference>
<dbReference type="GO" id="GO:0005829">
    <property type="term" value="C:cytosol"/>
    <property type="evidence" value="ECO:0007669"/>
    <property type="project" value="TreeGrafter"/>
</dbReference>
<dbReference type="GO" id="GO:0006424">
    <property type="term" value="P:glutamyl-tRNA aminoacylation"/>
    <property type="evidence" value="ECO:0007669"/>
    <property type="project" value="InterPro"/>
</dbReference>
<comment type="caution">
    <text evidence="17">The sequence shown here is derived from an EMBL/GenBank/DDBJ whole genome shotgun (WGS) entry which is preliminary data.</text>
</comment>
<evidence type="ECO:0000256" key="12">
    <source>
        <dbReference type="ARBA" id="ARBA00048351"/>
    </source>
</evidence>
<dbReference type="Gene3D" id="3.40.30.70">
    <property type="match status" value="1"/>
</dbReference>
<evidence type="ECO:0000256" key="10">
    <source>
        <dbReference type="ARBA" id="ARBA00023146"/>
    </source>
</evidence>
<dbReference type="Proteomes" id="UP000095728">
    <property type="component" value="Unassembled WGS sequence"/>
</dbReference>
<dbReference type="SUPFAM" id="SSF52374">
    <property type="entry name" value="Nucleotidylyl transferase"/>
    <property type="match status" value="1"/>
</dbReference>
<accession>A0A1E5R2K5</accession>
<dbReference type="Gene3D" id="3.40.50.620">
    <property type="entry name" value="HUPs"/>
    <property type="match status" value="1"/>
</dbReference>
<evidence type="ECO:0000256" key="9">
    <source>
        <dbReference type="ARBA" id="ARBA00022917"/>
    </source>
</evidence>
<keyword evidence="9 13" id="KW-0648">Protein biosynthesis</keyword>
<evidence type="ECO:0000256" key="8">
    <source>
        <dbReference type="ARBA" id="ARBA00022840"/>
    </source>
</evidence>
<comment type="subcellular location">
    <subcellularLocation>
        <location evidence="1">Cytoplasm</location>
    </subcellularLocation>
</comment>
<dbReference type="OrthoDB" id="10250478at2759"/>
<evidence type="ECO:0000313" key="17">
    <source>
        <dbReference type="EMBL" id="OEJ81131.1"/>
    </source>
</evidence>
<comment type="catalytic activity">
    <reaction evidence="12">
        <text>tRNA(Glu) + L-glutamate + ATP = L-glutamyl-tRNA(Glu) + AMP + diphosphate</text>
        <dbReference type="Rhea" id="RHEA:23540"/>
        <dbReference type="Rhea" id="RHEA-COMP:9663"/>
        <dbReference type="Rhea" id="RHEA-COMP:9680"/>
        <dbReference type="ChEBI" id="CHEBI:29985"/>
        <dbReference type="ChEBI" id="CHEBI:30616"/>
        <dbReference type="ChEBI" id="CHEBI:33019"/>
        <dbReference type="ChEBI" id="CHEBI:78442"/>
        <dbReference type="ChEBI" id="CHEBI:78520"/>
        <dbReference type="ChEBI" id="CHEBI:456215"/>
        <dbReference type="EC" id="6.1.1.17"/>
    </reaction>
</comment>
<proteinExistence type="inferred from homology"/>
<evidence type="ECO:0000256" key="2">
    <source>
        <dbReference type="ARBA" id="ARBA00008927"/>
    </source>
</evidence>
<dbReference type="Gene3D" id="1.20.1050.10">
    <property type="match status" value="1"/>
</dbReference>
<name>A0A1E5R2K5_9ASCO</name>
<evidence type="ECO:0000256" key="4">
    <source>
        <dbReference type="ARBA" id="ARBA00022490"/>
    </source>
</evidence>
<dbReference type="InterPro" id="IPR011035">
    <property type="entry name" value="Ribosomal_bL25/Gln-tRNA_synth"/>
</dbReference>
<evidence type="ECO:0000256" key="7">
    <source>
        <dbReference type="ARBA" id="ARBA00022741"/>
    </source>
</evidence>
<dbReference type="AlphaFoldDB" id="A0A1E5R2K5"/>
<evidence type="ECO:0000256" key="11">
    <source>
        <dbReference type="ARBA" id="ARBA00030865"/>
    </source>
</evidence>
<dbReference type="Gene3D" id="3.90.800.10">
    <property type="entry name" value="Glutamyl-tRNA Synthetase, Domain 3"/>
    <property type="match status" value="1"/>
</dbReference>
<keyword evidence="4" id="KW-0963">Cytoplasm</keyword>
<dbReference type="HAMAP" id="MF_02076">
    <property type="entry name" value="Glu_tRNA_synth_type2"/>
    <property type="match status" value="1"/>
</dbReference>